<accession>A0A517T3D1</accession>
<proteinExistence type="predicted"/>
<dbReference type="Proteomes" id="UP000319976">
    <property type="component" value="Chromosome"/>
</dbReference>
<name>A0A517T3D1_9PLAN</name>
<dbReference type="AlphaFoldDB" id="A0A517T3D1"/>
<dbReference type="InterPro" id="IPR029044">
    <property type="entry name" value="Nucleotide-diphossugar_trans"/>
</dbReference>
<feature type="domain" description="Glycosyltransferase 2-like" evidence="1">
    <location>
        <begin position="60"/>
        <end position="182"/>
    </location>
</feature>
<dbReference type="PANTHER" id="PTHR43685">
    <property type="entry name" value="GLYCOSYLTRANSFERASE"/>
    <property type="match status" value="1"/>
</dbReference>
<dbReference type="EC" id="2.4.-.-" evidence="2"/>
<gene>
    <name evidence="2" type="primary">epsH_1</name>
    <name evidence="2" type="ORF">V22_00860</name>
</gene>
<dbReference type="OrthoDB" id="9784574at2"/>
<dbReference type="Pfam" id="PF00535">
    <property type="entry name" value="Glycos_transf_2"/>
    <property type="match status" value="1"/>
</dbReference>
<evidence type="ECO:0000313" key="3">
    <source>
        <dbReference type="Proteomes" id="UP000319976"/>
    </source>
</evidence>
<dbReference type="PANTHER" id="PTHR43685:SF11">
    <property type="entry name" value="GLYCOSYLTRANSFERASE TAGX-RELATED"/>
    <property type="match status" value="1"/>
</dbReference>
<dbReference type="InterPro" id="IPR050834">
    <property type="entry name" value="Glycosyltransf_2"/>
</dbReference>
<dbReference type="CDD" id="cd00761">
    <property type="entry name" value="Glyco_tranf_GTA_type"/>
    <property type="match status" value="1"/>
</dbReference>
<evidence type="ECO:0000259" key="1">
    <source>
        <dbReference type="Pfam" id="PF00535"/>
    </source>
</evidence>
<keyword evidence="3" id="KW-1185">Reference proteome</keyword>
<reference evidence="2 3" key="1">
    <citation type="submission" date="2019-02" db="EMBL/GenBank/DDBJ databases">
        <title>Deep-cultivation of Planctomycetes and their phenomic and genomic characterization uncovers novel biology.</title>
        <authorList>
            <person name="Wiegand S."/>
            <person name="Jogler M."/>
            <person name="Boedeker C."/>
            <person name="Pinto D."/>
            <person name="Vollmers J."/>
            <person name="Rivas-Marin E."/>
            <person name="Kohn T."/>
            <person name="Peeters S.H."/>
            <person name="Heuer A."/>
            <person name="Rast P."/>
            <person name="Oberbeckmann S."/>
            <person name="Bunk B."/>
            <person name="Jeske O."/>
            <person name="Meyerdierks A."/>
            <person name="Storesund J.E."/>
            <person name="Kallscheuer N."/>
            <person name="Luecker S."/>
            <person name="Lage O.M."/>
            <person name="Pohl T."/>
            <person name="Merkel B.J."/>
            <person name="Hornburger P."/>
            <person name="Mueller R.-W."/>
            <person name="Bruemmer F."/>
            <person name="Labrenz M."/>
            <person name="Spormann A.M."/>
            <person name="Op den Camp H."/>
            <person name="Overmann J."/>
            <person name="Amann R."/>
            <person name="Jetten M.S.M."/>
            <person name="Mascher T."/>
            <person name="Medema M.H."/>
            <person name="Devos D.P."/>
            <person name="Kaster A.-K."/>
            <person name="Ovreas L."/>
            <person name="Rohde M."/>
            <person name="Galperin M.Y."/>
            <person name="Jogler C."/>
        </authorList>
    </citation>
    <scope>NUCLEOTIDE SEQUENCE [LARGE SCALE GENOMIC DNA]</scope>
    <source>
        <strain evidence="2 3">V22</strain>
    </source>
</reference>
<dbReference type="KEGG" id="chya:V22_00860"/>
<dbReference type="InterPro" id="IPR001173">
    <property type="entry name" value="Glyco_trans_2-like"/>
</dbReference>
<keyword evidence="2" id="KW-0808">Transferase</keyword>
<dbReference type="SUPFAM" id="SSF53448">
    <property type="entry name" value="Nucleotide-diphospho-sugar transferases"/>
    <property type="match status" value="1"/>
</dbReference>
<sequence length="368" mass="42064">MSCYPRVCNDWRQGIAITGTIHHVASQLVFHSTATQDADVFGAHCIKINTTEIVSTPTISVVIPCYNGARFLQETLQSATQQSHAPLEVIVIDDGSTDHSADIAKVFGDPVRVIRQQNQGESVARNKGIEEARGEWIAFLDADDFWKPEKLERQIAAIDGDTAAVHTLIYRFRGEEILTTQPPIADDQPYDLPTLLDWRTNPIQGPSSSLLVSREVSARFPVWTRYGEDTLYCLDLSKCGQIRCVNEPLTGYRQHSSSQRHNPEGWRRFEAAFEWMRKRELGRFEQHQLATIICELMNEWLDRAYYDRDFERYSAMRDCLNANAREFKFLIPQTTQSKLNRKLFPKWVFHLKDGFDRIVSGSTDSSSS</sequence>
<dbReference type="EMBL" id="CP036316">
    <property type="protein sequence ID" value="QDT62888.1"/>
    <property type="molecule type" value="Genomic_DNA"/>
</dbReference>
<dbReference type="GO" id="GO:0016757">
    <property type="term" value="F:glycosyltransferase activity"/>
    <property type="evidence" value="ECO:0007669"/>
    <property type="project" value="UniProtKB-KW"/>
</dbReference>
<protein>
    <submittedName>
        <fullName evidence="2">Glycosyltransferase EpsH</fullName>
        <ecNumber evidence="2">2.4.-.-</ecNumber>
    </submittedName>
</protein>
<organism evidence="2 3">
    <name type="scientific">Calycomorphotria hydatis</name>
    <dbReference type="NCBI Taxonomy" id="2528027"/>
    <lineage>
        <taxon>Bacteria</taxon>
        <taxon>Pseudomonadati</taxon>
        <taxon>Planctomycetota</taxon>
        <taxon>Planctomycetia</taxon>
        <taxon>Planctomycetales</taxon>
        <taxon>Planctomycetaceae</taxon>
        <taxon>Calycomorphotria</taxon>
    </lineage>
</organism>
<dbReference type="Gene3D" id="3.90.550.10">
    <property type="entry name" value="Spore Coat Polysaccharide Biosynthesis Protein SpsA, Chain A"/>
    <property type="match status" value="1"/>
</dbReference>
<evidence type="ECO:0000313" key="2">
    <source>
        <dbReference type="EMBL" id="QDT62888.1"/>
    </source>
</evidence>
<keyword evidence="2" id="KW-0328">Glycosyltransferase</keyword>